<evidence type="ECO:0000256" key="4">
    <source>
        <dbReference type="ARBA" id="ARBA00022448"/>
    </source>
</evidence>
<dbReference type="EMBL" id="CP038231">
    <property type="protein sequence ID" value="QDH13436.1"/>
    <property type="molecule type" value="Genomic_DNA"/>
</dbReference>
<reference evidence="14 15" key="1">
    <citation type="submission" date="2019-03" db="EMBL/GenBank/DDBJ databases">
        <title>The complete genome sequence of Swingsia_sp. F3b2 LMG30590(T).</title>
        <authorList>
            <person name="Chua K.-O."/>
            <person name="Chan K.-G."/>
            <person name="See-Too W.-S."/>
        </authorList>
    </citation>
    <scope>NUCLEOTIDE SEQUENCE [LARGE SCALE GENOMIC DNA]</scope>
    <source>
        <strain evidence="14 15">F3b2</strain>
    </source>
</reference>
<dbReference type="GO" id="GO:0005886">
    <property type="term" value="C:plasma membrane"/>
    <property type="evidence" value="ECO:0007669"/>
    <property type="project" value="UniProtKB-SubCell"/>
</dbReference>
<dbReference type="CDD" id="cd12152">
    <property type="entry name" value="F1-ATPase_delta"/>
    <property type="match status" value="1"/>
</dbReference>
<name>A0A4Y6UAE9_9PROT</name>
<keyword evidence="9 10" id="KW-0066">ATP synthesis</keyword>
<evidence type="ECO:0000256" key="9">
    <source>
        <dbReference type="ARBA" id="ARBA00023310"/>
    </source>
</evidence>
<proteinExistence type="inferred from homology"/>
<dbReference type="GO" id="GO:0005524">
    <property type="term" value="F:ATP binding"/>
    <property type="evidence" value="ECO:0007669"/>
    <property type="project" value="UniProtKB-UniRule"/>
</dbReference>
<comment type="subunit">
    <text evidence="10 11">F-type ATPases have 2 components, CF(1) - the catalytic core - and CF(0) - the membrane proton channel. CF(1) has five subunits: alpha(3), beta(3), gamma(1), delta(1), epsilon(1). CF(0) has three main subunits: a, b and c.</text>
</comment>
<dbReference type="KEGG" id="swf:E3E12_03595"/>
<keyword evidence="7 10" id="KW-0472">Membrane</keyword>
<dbReference type="GO" id="GO:0046933">
    <property type="term" value="F:proton-transporting ATP synthase activity, rotational mechanism"/>
    <property type="evidence" value="ECO:0007669"/>
    <property type="project" value="UniProtKB-UniRule"/>
</dbReference>
<organism evidence="14 15">
    <name type="scientific">Formicincola oecophyllae</name>
    <dbReference type="NCBI Taxonomy" id="2558361"/>
    <lineage>
        <taxon>Bacteria</taxon>
        <taxon>Pseudomonadati</taxon>
        <taxon>Pseudomonadota</taxon>
        <taxon>Alphaproteobacteria</taxon>
        <taxon>Acetobacterales</taxon>
        <taxon>Acetobacteraceae</taxon>
        <taxon>Formicincola</taxon>
    </lineage>
</organism>
<keyword evidence="6 10" id="KW-0406">Ion transport</keyword>
<dbReference type="HAMAP" id="MF_00530">
    <property type="entry name" value="ATP_synth_epsil_bac"/>
    <property type="match status" value="1"/>
</dbReference>
<dbReference type="Pfam" id="PF02823">
    <property type="entry name" value="ATP-synt_DE_N"/>
    <property type="match status" value="1"/>
</dbReference>
<comment type="subcellular location">
    <subcellularLocation>
        <location evidence="10">Cell membrane</location>
        <topology evidence="10">Peripheral membrane protein</topology>
    </subcellularLocation>
    <subcellularLocation>
        <location evidence="2">Endomembrane system</location>
        <topology evidence="2">Peripheral membrane protein</topology>
    </subcellularLocation>
</comment>
<comment type="function">
    <text evidence="1 10">Produces ATP from ADP in the presence of a proton gradient across the membrane.</text>
</comment>
<keyword evidence="5 10" id="KW-0375">Hydrogen ion transport</keyword>
<dbReference type="InterPro" id="IPR001469">
    <property type="entry name" value="ATP_synth_F1_dsu/esu"/>
</dbReference>
<dbReference type="GO" id="GO:0045259">
    <property type="term" value="C:proton-transporting ATP synthase complex"/>
    <property type="evidence" value="ECO:0007669"/>
    <property type="project" value="UniProtKB-KW"/>
</dbReference>
<dbReference type="InterPro" id="IPR036771">
    <property type="entry name" value="ATPsynth_dsu/esu_N"/>
</dbReference>
<dbReference type="Gene3D" id="2.60.15.10">
    <property type="entry name" value="F0F1 ATP synthase delta/epsilon subunit, N-terminal"/>
    <property type="match status" value="1"/>
</dbReference>
<evidence type="ECO:0000256" key="7">
    <source>
        <dbReference type="ARBA" id="ARBA00023136"/>
    </source>
</evidence>
<sequence>MALRAEIVSPEKRCVSREADMVVVPGSEGDIAAMPGMAPVMLYLRGGVIDIYEGDKIVDRFFVSGGFVDMAPDHCIILADSVRKLEELDADDAQKRLDNLELAWSQLGPDAAPVERNDLTHQIQVAQAEIDTARTLNAH</sequence>
<evidence type="ECO:0000313" key="15">
    <source>
        <dbReference type="Proteomes" id="UP000318709"/>
    </source>
</evidence>
<evidence type="ECO:0000256" key="2">
    <source>
        <dbReference type="ARBA" id="ARBA00004184"/>
    </source>
</evidence>
<feature type="coiled-coil region" evidence="12">
    <location>
        <begin position="83"/>
        <end position="136"/>
    </location>
</feature>
<dbReference type="GO" id="GO:0012505">
    <property type="term" value="C:endomembrane system"/>
    <property type="evidence" value="ECO:0007669"/>
    <property type="project" value="UniProtKB-SubCell"/>
</dbReference>
<evidence type="ECO:0000256" key="10">
    <source>
        <dbReference type="HAMAP-Rule" id="MF_00530"/>
    </source>
</evidence>
<dbReference type="NCBIfam" id="TIGR01216">
    <property type="entry name" value="ATP_synt_epsi"/>
    <property type="match status" value="1"/>
</dbReference>
<protein>
    <recommendedName>
        <fullName evidence="10">ATP synthase epsilon chain</fullName>
    </recommendedName>
    <alternativeName>
        <fullName evidence="10">ATP synthase F1 sector epsilon subunit</fullName>
    </alternativeName>
    <alternativeName>
        <fullName evidence="10">F-ATPase epsilon subunit</fullName>
    </alternativeName>
</protein>
<evidence type="ECO:0000256" key="5">
    <source>
        <dbReference type="ARBA" id="ARBA00022781"/>
    </source>
</evidence>
<evidence type="ECO:0000256" key="3">
    <source>
        <dbReference type="ARBA" id="ARBA00005712"/>
    </source>
</evidence>
<keyword evidence="12" id="KW-0175">Coiled coil</keyword>
<evidence type="ECO:0000256" key="11">
    <source>
        <dbReference type="RuleBase" id="RU003656"/>
    </source>
</evidence>
<dbReference type="RefSeq" id="WP_141443111.1">
    <property type="nucleotide sequence ID" value="NZ_CP038231.1"/>
</dbReference>
<dbReference type="SUPFAM" id="SSF51344">
    <property type="entry name" value="Epsilon subunit of F1F0-ATP synthase N-terminal domain"/>
    <property type="match status" value="1"/>
</dbReference>
<evidence type="ECO:0000256" key="8">
    <source>
        <dbReference type="ARBA" id="ARBA00023196"/>
    </source>
</evidence>
<dbReference type="PANTHER" id="PTHR13822">
    <property type="entry name" value="ATP SYNTHASE DELTA/EPSILON CHAIN"/>
    <property type="match status" value="1"/>
</dbReference>
<dbReference type="AlphaFoldDB" id="A0A4Y6UAE9"/>
<evidence type="ECO:0000259" key="13">
    <source>
        <dbReference type="Pfam" id="PF02823"/>
    </source>
</evidence>
<evidence type="ECO:0000256" key="12">
    <source>
        <dbReference type="SAM" id="Coils"/>
    </source>
</evidence>
<accession>A0A4Y6UAE9</accession>
<dbReference type="PANTHER" id="PTHR13822:SF10">
    <property type="entry name" value="ATP SYNTHASE EPSILON CHAIN, CHLOROPLASTIC"/>
    <property type="match status" value="1"/>
</dbReference>
<keyword evidence="8 10" id="KW-0139">CF(1)</keyword>
<evidence type="ECO:0000256" key="6">
    <source>
        <dbReference type="ARBA" id="ARBA00023065"/>
    </source>
</evidence>
<keyword evidence="4 10" id="KW-0813">Transport</keyword>
<comment type="similarity">
    <text evidence="3 10 11">Belongs to the ATPase epsilon chain family.</text>
</comment>
<dbReference type="InterPro" id="IPR020546">
    <property type="entry name" value="ATP_synth_F1_dsu/esu_N"/>
</dbReference>
<dbReference type="OrthoDB" id="9799969at2"/>
<gene>
    <name evidence="10 14" type="primary">atpC</name>
    <name evidence="14" type="ORF">E3E12_03595</name>
</gene>
<dbReference type="Proteomes" id="UP000318709">
    <property type="component" value="Chromosome"/>
</dbReference>
<feature type="domain" description="ATP synthase F1 complex delta/epsilon subunit N-terminal" evidence="13">
    <location>
        <begin position="4"/>
        <end position="81"/>
    </location>
</feature>
<evidence type="ECO:0000313" key="14">
    <source>
        <dbReference type="EMBL" id="QDH13436.1"/>
    </source>
</evidence>
<evidence type="ECO:0000256" key="1">
    <source>
        <dbReference type="ARBA" id="ARBA00003543"/>
    </source>
</evidence>
<keyword evidence="15" id="KW-1185">Reference proteome</keyword>
<keyword evidence="10" id="KW-1003">Cell membrane</keyword>